<protein>
    <recommendedName>
        <fullName evidence="3">DUF229 domain containing protein</fullName>
    </recommendedName>
</protein>
<dbReference type="SUPFAM" id="SSF53649">
    <property type="entry name" value="Alkaline phosphatase-like"/>
    <property type="match status" value="1"/>
</dbReference>
<dbReference type="AlphaFoldDB" id="A0A9D4SZ68"/>
<dbReference type="GO" id="GO:0005615">
    <property type="term" value="C:extracellular space"/>
    <property type="evidence" value="ECO:0007669"/>
    <property type="project" value="TreeGrafter"/>
</dbReference>
<dbReference type="VEuPathDB" id="VectorBase:RSAN_057205"/>
<proteinExistence type="predicted"/>
<dbReference type="FunFam" id="3.40.720.10:FF:000017">
    <property type="entry name" value="Predicted protein"/>
    <property type="match status" value="1"/>
</dbReference>
<accession>A0A9D4SZ68</accession>
<dbReference type="PANTHER" id="PTHR10974:SF1">
    <property type="entry name" value="FI08016P-RELATED"/>
    <property type="match status" value="1"/>
</dbReference>
<name>A0A9D4SZ68_RHISA</name>
<organism evidence="1 2">
    <name type="scientific">Rhipicephalus sanguineus</name>
    <name type="common">Brown dog tick</name>
    <name type="synonym">Ixodes sanguineus</name>
    <dbReference type="NCBI Taxonomy" id="34632"/>
    <lineage>
        <taxon>Eukaryota</taxon>
        <taxon>Metazoa</taxon>
        <taxon>Ecdysozoa</taxon>
        <taxon>Arthropoda</taxon>
        <taxon>Chelicerata</taxon>
        <taxon>Arachnida</taxon>
        <taxon>Acari</taxon>
        <taxon>Parasitiformes</taxon>
        <taxon>Ixodida</taxon>
        <taxon>Ixodoidea</taxon>
        <taxon>Ixodidae</taxon>
        <taxon>Rhipicephalinae</taxon>
        <taxon>Rhipicephalus</taxon>
        <taxon>Rhipicephalus</taxon>
    </lineage>
</organism>
<dbReference type="EMBL" id="JABSTV010001250">
    <property type="protein sequence ID" value="KAH7957139.1"/>
    <property type="molecule type" value="Genomic_DNA"/>
</dbReference>
<dbReference type="Proteomes" id="UP000821837">
    <property type="component" value="Unassembled WGS sequence"/>
</dbReference>
<reference evidence="1" key="1">
    <citation type="journal article" date="2020" name="Cell">
        <title>Large-Scale Comparative Analyses of Tick Genomes Elucidate Their Genetic Diversity and Vector Capacities.</title>
        <authorList>
            <consortium name="Tick Genome and Microbiome Consortium (TIGMIC)"/>
            <person name="Jia N."/>
            <person name="Wang J."/>
            <person name="Shi W."/>
            <person name="Du L."/>
            <person name="Sun Y."/>
            <person name="Zhan W."/>
            <person name="Jiang J.F."/>
            <person name="Wang Q."/>
            <person name="Zhang B."/>
            <person name="Ji P."/>
            <person name="Bell-Sakyi L."/>
            <person name="Cui X.M."/>
            <person name="Yuan T.T."/>
            <person name="Jiang B.G."/>
            <person name="Yang W.F."/>
            <person name="Lam T.T."/>
            <person name="Chang Q.C."/>
            <person name="Ding S.J."/>
            <person name="Wang X.J."/>
            <person name="Zhu J.G."/>
            <person name="Ruan X.D."/>
            <person name="Zhao L."/>
            <person name="Wei J.T."/>
            <person name="Ye R.Z."/>
            <person name="Que T.C."/>
            <person name="Du C.H."/>
            <person name="Zhou Y.H."/>
            <person name="Cheng J.X."/>
            <person name="Dai P.F."/>
            <person name="Guo W.B."/>
            <person name="Han X.H."/>
            <person name="Huang E.J."/>
            <person name="Li L.F."/>
            <person name="Wei W."/>
            <person name="Gao Y.C."/>
            <person name="Liu J.Z."/>
            <person name="Shao H.Z."/>
            <person name="Wang X."/>
            <person name="Wang C.C."/>
            <person name="Yang T.C."/>
            <person name="Huo Q.B."/>
            <person name="Li W."/>
            <person name="Chen H.Y."/>
            <person name="Chen S.E."/>
            <person name="Zhou L.G."/>
            <person name="Ni X.B."/>
            <person name="Tian J.H."/>
            <person name="Sheng Y."/>
            <person name="Liu T."/>
            <person name="Pan Y.S."/>
            <person name="Xia L.Y."/>
            <person name="Li J."/>
            <person name="Zhao F."/>
            <person name="Cao W.C."/>
        </authorList>
    </citation>
    <scope>NUCLEOTIDE SEQUENCE</scope>
    <source>
        <strain evidence="1">Rsan-2018</strain>
    </source>
</reference>
<dbReference type="Gene3D" id="3.40.720.10">
    <property type="entry name" value="Alkaline Phosphatase, subunit A"/>
    <property type="match status" value="1"/>
</dbReference>
<sequence>MNVGKTSRRQLASWRQYGCLVTLTALFIVWTHSSHLGHTRVLSARHPRLLNALWRATRTTARPARRLPTSVARRVVRPAPVDHRIRTEGCTIPEFNPFDSTIKRHYHHNPNIRWCHGKPNFLNMRHGFVEILKDNLHKHSVLPDDLLCFYRELQRSQYSLQPPDEVTFYGNRQLLHFDKPLKEEFVSVECATKQSPNRTFHQQYLLNAVIKKHVEKRCSKTNRTTPHNLSVLVLGLDSVSYLHLERHLPETVKFVREKLGAFELRGYNKVGDNSYPNQRALITGLDFDETLEYAPDGFYDSLASRMIWQQYAERGYRTMLLEDWTVCAIFNQFAHGFRFPPTDYYPHNAIRAMENASKWITRNYRLPRCLGPKLLAEEMLDYLTRFTQLMDERPFFAYSWVNEITHGDLNSAALADKPFRRLLGSLHSSGVLNRTVLVFVSDHGTRFGKSRYSFIGKFEDRQPFAYVAFPKWFLEQNPKASRSLLVNQLRLTTPYDVHATLVELLDYPSSERLHTVYGRSLLHKIPETRTCADANIRPHWCTCNVLGDVIVSEKMAWSMGEQVIYRLNKLIPQKPGKCARLRARAIYDVTALQAATRTGEAQEAAYYWVIVQVLPGNGFYEGTVRVSGDNMTALNDVSHISTYGGRFCMKQHFIERFCLCL</sequence>
<dbReference type="InterPro" id="IPR017850">
    <property type="entry name" value="Alkaline_phosphatase_core_sf"/>
</dbReference>
<dbReference type="CDD" id="cd16021">
    <property type="entry name" value="ALP_like"/>
    <property type="match status" value="1"/>
</dbReference>
<comment type="caution">
    <text evidence="1">The sequence shown here is derived from an EMBL/GenBank/DDBJ whole genome shotgun (WGS) entry which is preliminary data.</text>
</comment>
<dbReference type="PANTHER" id="PTHR10974">
    <property type="entry name" value="FI08016P-RELATED"/>
    <property type="match status" value="1"/>
</dbReference>
<evidence type="ECO:0000313" key="1">
    <source>
        <dbReference type="EMBL" id="KAH7957139.1"/>
    </source>
</evidence>
<evidence type="ECO:0000313" key="2">
    <source>
        <dbReference type="Proteomes" id="UP000821837"/>
    </source>
</evidence>
<dbReference type="InterPro" id="IPR004245">
    <property type="entry name" value="DUF229"/>
</dbReference>
<reference evidence="1" key="2">
    <citation type="submission" date="2021-09" db="EMBL/GenBank/DDBJ databases">
        <authorList>
            <person name="Jia N."/>
            <person name="Wang J."/>
            <person name="Shi W."/>
            <person name="Du L."/>
            <person name="Sun Y."/>
            <person name="Zhan W."/>
            <person name="Jiang J."/>
            <person name="Wang Q."/>
            <person name="Zhang B."/>
            <person name="Ji P."/>
            <person name="Sakyi L.B."/>
            <person name="Cui X."/>
            <person name="Yuan T."/>
            <person name="Jiang B."/>
            <person name="Yang W."/>
            <person name="Lam T.T.-Y."/>
            <person name="Chang Q."/>
            <person name="Ding S."/>
            <person name="Wang X."/>
            <person name="Zhu J."/>
            <person name="Ruan X."/>
            <person name="Zhao L."/>
            <person name="Wei J."/>
            <person name="Que T."/>
            <person name="Du C."/>
            <person name="Cheng J."/>
            <person name="Dai P."/>
            <person name="Han X."/>
            <person name="Huang E."/>
            <person name="Gao Y."/>
            <person name="Liu J."/>
            <person name="Shao H."/>
            <person name="Ye R."/>
            <person name="Li L."/>
            <person name="Wei W."/>
            <person name="Wang X."/>
            <person name="Wang C."/>
            <person name="Huo Q."/>
            <person name="Li W."/>
            <person name="Guo W."/>
            <person name="Chen H."/>
            <person name="Chen S."/>
            <person name="Zhou L."/>
            <person name="Zhou L."/>
            <person name="Ni X."/>
            <person name="Tian J."/>
            <person name="Zhou Y."/>
            <person name="Sheng Y."/>
            <person name="Liu T."/>
            <person name="Pan Y."/>
            <person name="Xia L."/>
            <person name="Li J."/>
            <person name="Zhao F."/>
            <person name="Cao W."/>
        </authorList>
    </citation>
    <scope>NUCLEOTIDE SEQUENCE</scope>
    <source>
        <strain evidence="1">Rsan-2018</strain>
        <tissue evidence="1">Larvae</tissue>
    </source>
</reference>
<dbReference type="Pfam" id="PF02995">
    <property type="entry name" value="DUF229"/>
    <property type="match status" value="1"/>
</dbReference>
<evidence type="ECO:0008006" key="3">
    <source>
        <dbReference type="Google" id="ProtNLM"/>
    </source>
</evidence>
<gene>
    <name evidence="1" type="ORF">HPB52_015657</name>
</gene>
<keyword evidence="2" id="KW-1185">Reference proteome</keyword>